<feature type="domain" description="Fido" evidence="3">
    <location>
        <begin position="1"/>
        <end position="85"/>
    </location>
</feature>
<dbReference type="PANTHER" id="PTHR13504">
    <property type="entry name" value="FIDO DOMAIN-CONTAINING PROTEIN DDB_G0283145"/>
    <property type="match status" value="1"/>
</dbReference>
<evidence type="ECO:0000313" key="4">
    <source>
        <dbReference type="EMBL" id="AUI75012.1"/>
    </source>
</evidence>
<evidence type="ECO:0000256" key="2">
    <source>
        <dbReference type="PIRSR" id="PIRSR640198-2"/>
    </source>
</evidence>
<evidence type="ECO:0000256" key="1">
    <source>
        <dbReference type="PIRSR" id="PIRSR640198-1"/>
    </source>
</evidence>
<dbReference type="GO" id="GO:0005524">
    <property type="term" value="F:ATP binding"/>
    <property type="evidence" value="ECO:0007669"/>
    <property type="project" value="UniProtKB-KW"/>
</dbReference>
<evidence type="ECO:0000313" key="5">
    <source>
        <dbReference type="Proteomes" id="UP000234562"/>
    </source>
</evidence>
<dbReference type="PANTHER" id="PTHR13504:SF38">
    <property type="entry name" value="FIDO DOMAIN-CONTAINING PROTEIN"/>
    <property type="match status" value="1"/>
</dbReference>
<feature type="binding site" evidence="2">
    <location>
        <begin position="58"/>
        <end position="65"/>
    </location>
    <ligand>
        <name>ATP</name>
        <dbReference type="ChEBI" id="CHEBI:30616"/>
    </ligand>
</feature>
<dbReference type="AlphaFoldDB" id="A0AAU8XWB1"/>
<reference evidence="5" key="1">
    <citation type="submission" date="2016-05" db="EMBL/GenBank/DDBJ databases">
        <title>Genome sequence of Lactobacillus helveticus FAM8105.</title>
        <authorList>
            <person name="Ahrens C."/>
            <person name="Schmid M."/>
        </authorList>
    </citation>
    <scope>NUCLEOTIDE SEQUENCE [LARGE SCALE GENOMIC DNA]</scope>
    <source>
        <strain evidence="5">FAM8105</strain>
    </source>
</reference>
<organism evidence="4 5">
    <name type="scientific">Lactobacillus helveticus</name>
    <name type="common">Lactobacillus suntoryeus</name>
    <dbReference type="NCBI Taxonomy" id="1587"/>
    <lineage>
        <taxon>Bacteria</taxon>
        <taxon>Bacillati</taxon>
        <taxon>Bacillota</taxon>
        <taxon>Bacilli</taxon>
        <taxon>Lactobacillales</taxon>
        <taxon>Lactobacillaceae</taxon>
        <taxon>Lactobacillus</taxon>
    </lineage>
</organism>
<protein>
    <recommendedName>
        <fullName evidence="3">Fido domain-containing protein</fullName>
    </recommendedName>
</protein>
<evidence type="ECO:0000259" key="3">
    <source>
        <dbReference type="PROSITE" id="PS51459"/>
    </source>
</evidence>
<dbReference type="Gene3D" id="1.10.3290.10">
    <property type="entry name" value="Fido-like domain"/>
    <property type="match status" value="1"/>
</dbReference>
<dbReference type="InterPro" id="IPR036597">
    <property type="entry name" value="Fido-like_dom_sf"/>
</dbReference>
<accession>A0AAU8XWB1</accession>
<keyword evidence="2" id="KW-0547">Nucleotide-binding</keyword>
<dbReference type="SUPFAM" id="SSF140931">
    <property type="entry name" value="Fic-like"/>
    <property type="match status" value="1"/>
</dbReference>
<gene>
    <name evidence="4" type="ORF">Lh8105_09900</name>
</gene>
<name>A0AAU8XWB1_LACHE</name>
<dbReference type="InterPro" id="IPR003812">
    <property type="entry name" value="Fido"/>
</dbReference>
<proteinExistence type="predicted"/>
<keyword evidence="2" id="KW-0067">ATP-binding</keyword>
<dbReference type="Proteomes" id="UP000234562">
    <property type="component" value="Chromosome"/>
</dbReference>
<feature type="active site" evidence="1">
    <location>
        <position position="54"/>
    </location>
</feature>
<dbReference type="Pfam" id="PF02661">
    <property type="entry name" value="Fic"/>
    <property type="match status" value="1"/>
</dbReference>
<dbReference type="RefSeq" id="WP_012212265.1">
    <property type="nucleotide sequence ID" value="NZ_CP015496.1"/>
</dbReference>
<dbReference type="InterPro" id="IPR040198">
    <property type="entry name" value="Fido_containing"/>
</dbReference>
<dbReference type="EMBL" id="CP015496">
    <property type="protein sequence ID" value="AUI75012.1"/>
    <property type="molecule type" value="Genomic_DNA"/>
</dbReference>
<sequence>MILGADFQTSSVAETPIAVKQWAENTNYRLENSQTKDEFLQNLMAAHINFEQIHPFEDGNGRTGRELINLELAKNEMPFLIIPIQ</sequence>
<dbReference type="PROSITE" id="PS51459">
    <property type="entry name" value="FIDO"/>
    <property type="match status" value="1"/>
</dbReference>